<keyword evidence="7" id="KW-0961">Cell wall biogenesis/degradation</keyword>
<comment type="similarity">
    <text evidence="2 15">Belongs to the glycosyl hydrolase 28 family.</text>
</comment>
<dbReference type="PROSITE" id="PS00502">
    <property type="entry name" value="POLYGALACTURONASE"/>
    <property type="match status" value="1"/>
</dbReference>
<dbReference type="RefSeq" id="XP_008805455.1">
    <property type="nucleotide sequence ID" value="XM_008807233.4"/>
</dbReference>
<comment type="catalytic activity">
    <reaction evidence="10">
        <text>[(1-&gt;4)-alpha-D-galacturonosyl](n) + H2O = alpha-D-galacturonate + [(1-&gt;4)-alpha-D-galacturonosyl](n-1)</text>
        <dbReference type="Rhea" id="RHEA:14117"/>
        <dbReference type="Rhea" id="RHEA-COMP:14570"/>
        <dbReference type="Rhea" id="RHEA-COMP:14572"/>
        <dbReference type="ChEBI" id="CHEBI:15377"/>
        <dbReference type="ChEBI" id="CHEBI:58658"/>
        <dbReference type="ChEBI" id="CHEBI:140523"/>
        <dbReference type="EC" id="3.2.1.67"/>
    </reaction>
</comment>
<feature type="active site" evidence="14">
    <location>
        <position position="251"/>
    </location>
</feature>
<reference evidence="17" key="1">
    <citation type="journal article" date="2019" name="Nat. Commun.">
        <title>Genome-wide association mapping of date palm fruit traits.</title>
        <authorList>
            <person name="Hazzouri K.M."/>
            <person name="Gros-Balthazard M."/>
            <person name="Flowers J.M."/>
            <person name="Copetti D."/>
            <person name="Lemansour A."/>
            <person name="Lebrun M."/>
            <person name="Masmoudi K."/>
            <person name="Ferrand S."/>
            <person name="Dhar M.I."/>
            <person name="Fresquez Z.A."/>
            <person name="Rosas U."/>
            <person name="Zhang J."/>
            <person name="Talag J."/>
            <person name="Lee S."/>
            <person name="Kudrna D."/>
            <person name="Powell R.F."/>
            <person name="Leitch I.J."/>
            <person name="Krueger R.R."/>
            <person name="Wing R.A."/>
            <person name="Amiri K.M.A."/>
            <person name="Purugganan M.D."/>
        </authorList>
    </citation>
    <scope>NUCLEOTIDE SEQUENCE [LARGE SCALE GENOMIC DNA]</scope>
    <source>
        <strain evidence="17">cv. Khalas</strain>
    </source>
</reference>
<dbReference type="GO" id="GO:0004650">
    <property type="term" value="F:polygalacturonase activity"/>
    <property type="evidence" value="ECO:0007669"/>
    <property type="project" value="InterPro"/>
</dbReference>
<evidence type="ECO:0000256" key="13">
    <source>
        <dbReference type="ARBA" id="ARBA00083621"/>
    </source>
</evidence>
<dbReference type="EC" id="3.2.1.67" evidence="8"/>
<dbReference type="Gene3D" id="2.160.20.10">
    <property type="entry name" value="Single-stranded right-handed beta-helix, Pectin lyase-like"/>
    <property type="match status" value="1"/>
</dbReference>
<dbReference type="Pfam" id="PF00295">
    <property type="entry name" value="Glyco_hydro_28"/>
    <property type="match status" value="1"/>
</dbReference>
<protein>
    <recommendedName>
        <fullName evidence="12">Exopolygalacturonase</fullName>
        <ecNumber evidence="8">3.2.1.67</ecNumber>
    </recommendedName>
    <alternativeName>
        <fullName evidence="9">Galacturan 1,4-alpha-galacturonidase</fullName>
    </alternativeName>
    <alternativeName>
        <fullName evidence="13">Pectinase</fullName>
    </alternativeName>
</protein>
<sequence>MEMEKKMKLLFLLALLCHGFSITDGGRVVGLGTFNVMNFGARGNGVTDDSQAFLAAWKAACASTGAVNLVIPSGTYFLNPIKFRGPCKNVQSLTVQMKGTLKASTDLKQYKTSGVWVEFGWVDGLTLTGGGTFNGQGEVTWPLNTCPKQKNCKIPPTSLMFVNTNNTIVNGIKSVNSKFFHIGVLGCQNFQGSGIKITAPAESPNTDGIHLERNSGVNISNSEIATGDDCVSVGQGNSYITLNGIKCGPGHGISVGSLGKYKDEKDVQGLIVQDCTLTETDNGIRIKTWANSPTNSICANMTFENIVMNNVANPIIIDQSYCPYASCQSSASSKVKISDIHFKNITGTSKTPVAVTLRCSKGIPCERVSLDDVDLNFTGENSTFATCLNVKAEYTGTQNPPPCQ</sequence>
<accession>A0A8B7CSM8</accession>
<dbReference type="GO" id="GO:0047911">
    <property type="term" value="F:galacturan 1,4-alpha-galacturonidase activity"/>
    <property type="evidence" value="ECO:0007669"/>
    <property type="project" value="UniProtKB-EC"/>
</dbReference>
<evidence type="ECO:0000256" key="2">
    <source>
        <dbReference type="ARBA" id="ARBA00008834"/>
    </source>
</evidence>
<evidence type="ECO:0000256" key="6">
    <source>
        <dbReference type="ARBA" id="ARBA00023295"/>
    </source>
</evidence>
<keyword evidence="17" id="KW-1185">Reference proteome</keyword>
<dbReference type="SUPFAM" id="SSF51126">
    <property type="entry name" value="Pectin lyase-like"/>
    <property type="match status" value="1"/>
</dbReference>
<evidence type="ECO:0000313" key="17">
    <source>
        <dbReference type="Proteomes" id="UP000228380"/>
    </source>
</evidence>
<evidence type="ECO:0000256" key="10">
    <source>
        <dbReference type="ARBA" id="ARBA00048766"/>
    </source>
</evidence>
<gene>
    <name evidence="18" type="primary">LOC103718419</name>
</gene>
<dbReference type="InterPro" id="IPR012334">
    <property type="entry name" value="Pectin_lyas_fold"/>
</dbReference>
<evidence type="ECO:0000256" key="12">
    <source>
        <dbReference type="ARBA" id="ARBA00068298"/>
    </source>
</evidence>
<dbReference type="GeneID" id="103718419"/>
<evidence type="ECO:0000256" key="4">
    <source>
        <dbReference type="ARBA" id="ARBA00022525"/>
    </source>
</evidence>
<dbReference type="InterPro" id="IPR006626">
    <property type="entry name" value="PbH1"/>
</dbReference>
<keyword evidence="16" id="KW-0732">Signal</keyword>
<keyword evidence="6 15" id="KW-0326">Glycosidase</keyword>
<dbReference type="Proteomes" id="UP000228380">
    <property type="component" value="Chromosome 1"/>
</dbReference>
<comment type="function">
    <text evidence="11">May function in depolymerizing pectin during pollen development, germination, and tube growth. Acts as an exo-polygalacturonase.</text>
</comment>
<evidence type="ECO:0000256" key="8">
    <source>
        <dbReference type="ARBA" id="ARBA00038933"/>
    </source>
</evidence>
<organism evidence="17 18">
    <name type="scientific">Phoenix dactylifera</name>
    <name type="common">Date palm</name>
    <dbReference type="NCBI Taxonomy" id="42345"/>
    <lineage>
        <taxon>Eukaryota</taxon>
        <taxon>Viridiplantae</taxon>
        <taxon>Streptophyta</taxon>
        <taxon>Embryophyta</taxon>
        <taxon>Tracheophyta</taxon>
        <taxon>Spermatophyta</taxon>
        <taxon>Magnoliopsida</taxon>
        <taxon>Liliopsida</taxon>
        <taxon>Arecaceae</taxon>
        <taxon>Coryphoideae</taxon>
        <taxon>Phoeniceae</taxon>
        <taxon>Phoenix</taxon>
    </lineage>
</organism>
<dbReference type="GO" id="GO:0071555">
    <property type="term" value="P:cell wall organization"/>
    <property type="evidence" value="ECO:0007669"/>
    <property type="project" value="UniProtKB-KW"/>
</dbReference>
<feature type="chain" id="PRO_5034665493" description="Exopolygalacturonase" evidence="16">
    <location>
        <begin position="26"/>
        <end position="404"/>
    </location>
</feature>
<proteinExistence type="inferred from homology"/>
<keyword evidence="5 15" id="KW-0378">Hydrolase</keyword>
<dbReference type="SMART" id="SM00710">
    <property type="entry name" value="PbH1"/>
    <property type="match status" value="4"/>
</dbReference>
<evidence type="ECO:0000256" key="11">
    <source>
        <dbReference type="ARBA" id="ARBA00057651"/>
    </source>
</evidence>
<evidence type="ECO:0000256" key="5">
    <source>
        <dbReference type="ARBA" id="ARBA00022801"/>
    </source>
</evidence>
<feature type="signal peptide" evidence="16">
    <location>
        <begin position="1"/>
        <end position="25"/>
    </location>
</feature>
<evidence type="ECO:0000256" key="9">
    <source>
        <dbReference type="ARBA" id="ARBA00043142"/>
    </source>
</evidence>
<keyword evidence="3" id="KW-0134">Cell wall</keyword>
<evidence type="ECO:0000256" key="16">
    <source>
        <dbReference type="SAM" id="SignalP"/>
    </source>
</evidence>
<name>A0A8B7CSM8_PHODC</name>
<evidence type="ECO:0000256" key="1">
    <source>
        <dbReference type="ARBA" id="ARBA00004191"/>
    </source>
</evidence>
<keyword evidence="4" id="KW-0964">Secreted</keyword>
<dbReference type="OrthoDB" id="187139at2759"/>
<dbReference type="KEGG" id="pda:103718419"/>
<dbReference type="InterPro" id="IPR011050">
    <property type="entry name" value="Pectin_lyase_fold/virulence"/>
</dbReference>
<dbReference type="AlphaFoldDB" id="A0A8B7CSM8"/>
<dbReference type="GO" id="GO:0005975">
    <property type="term" value="P:carbohydrate metabolic process"/>
    <property type="evidence" value="ECO:0007669"/>
    <property type="project" value="InterPro"/>
</dbReference>
<evidence type="ECO:0000256" key="15">
    <source>
        <dbReference type="RuleBase" id="RU361169"/>
    </source>
</evidence>
<dbReference type="PANTHER" id="PTHR31375">
    <property type="match status" value="1"/>
</dbReference>
<evidence type="ECO:0000256" key="3">
    <source>
        <dbReference type="ARBA" id="ARBA00022512"/>
    </source>
</evidence>
<dbReference type="InterPro" id="IPR000743">
    <property type="entry name" value="Glyco_hydro_28"/>
</dbReference>
<evidence type="ECO:0000256" key="7">
    <source>
        <dbReference type="ARBA" id="ARBA00023316"/>
    </source>
</evidence>
<evidence type="ECO:0000256" key="14">
    <source>
        <dbReference type="PROSITE-ProRule" id="PRU10052"/>
    </source>
</evidence>
<reference evidence="18" key="2">
    <citation type="submission" date="2025-08" db="UniProtKB">
        <authorList>
            <consortium name="RefSeq"/>
        </authorList>
    </citation>
    <scope>IDENTIFICATION</scope>
    <source>
        <tissue evidence="18">Young leaves</tissue>
    </source>
</reference>
<dbReference type="FunFam" id="2.160.20.10:FF:000004">
    <property type="entry name" value="Pectin lyase-like superfamily protein"/>
    <property type="match status" value="1"/>
</dbReference>
<evidence type="ECO:0000313" key="18">
    <source>
        <dbReference type="RefSeq" id="XP_008805455.1"/>
    </source>
</evidence>
<comment type="subcellular location">
    <subcellularLocation>
        <location evidence="1">Secreted</location>
        <location evidence="1">Cell wall</location>
    </subcellularLocation>
</comment>